<dbReference type="PANTHER" id="PTHR31390">
    <property type="entry name" value="EXPRESSED PROTEIN"/>
    <property type="match status" value="1"/>
</dbReference>
<evidence type="ECO:0000313" key="1">
    <source>
        <dbReference type="EMBL" id="KAG8369806.1"/>
    </source>
</evidence>
<evidence type="ECO:0000313" key="2">
    <source>
        <dbReference type="Proteomes" id="UP000826271"/>
    </source>
</evidence>
<proteinExistence type="predicted"/>
<dbReference type="EMBL" id="WHWC01000014">
    <property type="protein sequence ID" value="KAG8369806.1"/>
    <property type="molecule type" value="Genomic_DNA"/>
</dbReference>
<sequence>MHYFTLEPENEQNKINMAKDGRNEEITVQYSIESLESKGESGNKSPLEQTLVSNIRRSRVNPNCRELFVPNSIHPFHNSIPKHITTFDEKYVLRCLELIRNCALRTAALNFASKVDVLPHDCNNNLTEIGGSYDMTIGPITGSQSMINILKSPLLQQYGSLDFDLNFGKTSSPDVGEPIYSDFVGPPRELRNMLSHKPQKEVTVVDHKRVVSISSTNSTFSDISSSSGSALSFQGMLQCTWRDGLPRHVFTVDDKREVYVANLSKVESLDDKALDYVYTFHSRKRGKKECDVHELDLESVGKMRVSTSITFGCNNSKIRETRFILSVISNDDPTVEMQMSNHTVKKNKRLTRKVVDVFRSTHSHKKTPSSKFGGSSAIFEDTPWEPSEDAINGHDLVEAGGEKNYIPNLEMAAMIVKDVCKNHEEADIGGWGLKFLKKSRKVASKGTFECTRDDRECSTSMDILIPAGLHGGPKTRVGGPSSLTERWMAGGRCDCGGWDIGCPLTVLNTRSGSTESSSHADSSGECETVDLFMQGSKHDVPMLKMVNIHEGLYYIHFQSTVSTLQSFAIAAAIIHSRSPVLRSKVYRS</sequence>
<dbReference type="AlphaFoldDB" id="A0AAV6WF30"/>
<dbReference type="PANTHER" id="PTHR31390:SF2">
    <property type="entry name" value="EXPRESSED PROTEIN"/>
    <property type="match status" value="1"/>
</dbReference>
<accession>A0AAV6WF30</accession>
<organism evidence="1 2">
    <name type="scientific">Buddleja alternifolia</name>
    <dbReference type="NCBI Taxonomy" id="168488"/>
    <lineage>
        <taxon>Eukaryota</taxon>
        <taxon>Viridiplantae</taxon>
        <taxon>Streptophyta</taxon>
        <taxon>Embryophyta</taxon>
        <taxon>Tracheophyta</taxon>
        <taxon>Spermatophyta</taxon>
        <taxon>Magnoliopsida</taxon>
        <taxon>eudicotyledons</taxon>
        <taxon>Gunneridae</taxon>
        <taxon>Pentapetalae</taxon>
        <taxon>asterids</taxon>
        <taxon>lamiids</taxon>
        <taxon>Lamiales</taxon>
        <taxon>Scrophulariaceae</taxon>
        <taxon>Buddlejeae</taxon>
        <taxon>Buddleja</taxon>
    </lineage>
</organism>
<keyword evidence="2" id="KW-1185">Reference proteome</keyword>
<name>A0AAV6WF30_9LAMI</name>
<reference evidence="1" key="1">
    <citation type="submission" date="2019-10" db="EMBL/GenBank/DDBJ databases">
        <authorList>
            <person name="Zhang R."/>
            <person name="Pan Y."/>
            <person name="Wang J."/>
            <person name="Ma R."/>
            <person name="Yu S."/>
        </authorList>
    </citation>
    <scope>NUCLEOTIDE SEQUENCE</scope>
    <source>
        <strain evidence="1">LA-IB0</strain>
        <tissue evidence="1">Leaf</tissue>
    </source>
</reference>
<gene>
    <name evidence="1" type="ORF">BUALT_Bualt14G0052100</name>
</gene>
<protein>
    <submittedName>
        <fullName evidence="1">Uncharacterized protein</fullName>
    </submittedName>
</protein>
<comment type="caution">
    <text evidence="1">The sequence shown here is derived from an EMBL/GenBank/DDBJ whole genome shotgun (WGS) entry which is preliminary data.</text>
</comment>
<dbReference type="Proteomes" id="UP000826271">
    <property type="component" value="Unassembled WGS sequence"/>
</dbReference>
<dbReference type="InterPro" id="IPR021916">
    <property type="entry name" value="DUF3527"/>
</dbReference>
<dbReference type="Pfam" id="PF12043">
    <property type="entry name" value="DUF3527"/>
    <property type="match status" value="1"/>
</dbReference>